<proteinExistence type="predicted"/>
<sequence length="278" mass="29386">MSVTTGSVTSGSVTSGSVTDEAPTRDDVGALVRHWRERRRLSQQALSDRCGVSTRHLSCIETGKAHPSPAMIGQLSEALDVPLRVQRRLYTAAGFVPDASELPLGSPGLAQVNAAIELILAGHEPYPALVIDGGWDLVAANDAAYRLLADLPGELLEPPVNVVRLSLDPRGLAPRIVNLAEWQAGIMGRIRHEHEISGDARLAALLVEFPVPATAAAPDIVLTVRLRAGDDVLSFLTTTTVFGTTRDVTVAELAIEALYPADPATRDQLVALASSSSA</sequence>
<dbReference type="EMBL" id="JAXQPW010000007">
    <property type="protein sequence ID" value="MDZ5663632.1"/>
    <property type="molecule type" value="Genomic_DNA"/>
</dbReference>
<feature type="compositionally biased region" description="Low complexity" evidence="1">
    <location>
        <begin position="1"/>
        <end position="19"/>
    </location>
</feature>
<dbReference type="PROSITE" id="PS50943">
    <property type="entry name" value="HTH_CROC1"/>
    <property type="match status" value="1"/>
</dbReference>
<feature type="domain" description="HTH cro/C1-type" evidence="2">
    <location>
        <begin position="32"/>
        <end position="86"/>
    </location>
</feature>
<protein>
    <submittedName>
        <fullName evidence="3">Helix-turn-helix transcriptional regulator</fullName>
    </submittedName>
</protein>
<dbReference type="Pfam" id="PF17765">
    <property type="entry name" value="MLTR_LBD"/>
    <property type="match status" value="1"/>
</dbReference>
<dbReference type="SUPFAM" id="SSF47413">
    <property type="entry name" value="lambda repressor-like DNA-binding domains"/>
    <property type="match status" value="1"/>
</dbReference>
<evidence type="ECO:0000259" key="2">
    <source>
        <dbReference type="PROSITE" id="PS50943"/>
    </source>
</evidence>
<dbReference type="PANTHER" id="PTHR35010">
    <property type="entry name" value="BLL4672 PROTEIN-RELATED"/>
    <property type="match status" value="1"/>
</dbReference>
<comment type="caution">
    <text evidence="3">The sequence shown here is derived from an EMBL/GenBank/DDBJ whole genome shotgun (WGS) entry which is preliminary data.</text>
</comment>
<dbReference type="InterPro" id="IPR041413">
    <property type="entry name" value="MLTR_LBD"/>
</dbReference>
<organism evidence="3 4">
    <name type="scientific">Nocardioides renjunii</name>
    <dbReference type="NCBI Taxonomy" id="3095075"/>
    <lineage>
        <taxon>Bacteria</taxon>
        <taxon>Bacillati</taxon>
        <taxon>Actinomycetota</taxon>
        <taxon>Actinomycetes</taxon>
        <taxon>Propionibacteriales</taxon>
        <taxon>Nocardioidaceae</taxon>
        <taxon>Nocardioides</taxon>
    </lineage>
</organism>
<dbReference type="PANTHER" id="PTHR35010:SF4">
    <property type="entry name" value="BLL5781 PROTEIN"/>
    <property type="match status" value="1"/>
</dbReference>
<feature type="region of interest" description="Disordered" evidence="1">
    <location>
        <begin position="1"/>
        <end position="25"/>
    </location>
</feature>
<dbReference type="Pfam" id="PF13560">
    <property type="entry name" value="HTH_31"/>
    <property type="match status" value="1"/>
</dbReference>
<dbReference type="InterPro" id="IPR001387">
    <property type="entry name" value="Cro/C1-type_HTH"/>
</dbReference>
<keyword evidence="4" id="KW-1185">Reference proteome</keyword>
<gene>
    <name evidence="3" type="ORF">SFC79_17790</name>
</gene>
<dbReference type="Gene3D" id="3.30.450.180">
    <property type="match status" value="1"/>
</dbReference>
<dbReference type="SMART" id="SM00530">
    <property type="entry name" value="HTH_XRE"/>
    <property type="match status" value="1"/>
</dbReference>
<dbReference type="InterPro" id="IPR010982">
    <property type="entry name" value="Lambda_DNA-bd_dom_sf"/>
</dbReference>
<dbReference type="Gene3D" id="1.10.260.40">
    <property type="entry name" value="lambda repressor-like DNA-binding domains"/>
    <property type="match status" value="1"/>
</dbReference>
<accession>A0ABU5KF83</accession>
<dbReference type="RefSeq" id="WP_322425372.1">
    <property type="nucleotide sequence ID" value="NZ_JAXQPW010000007.1"/>
</dbReference>
<dbReference type="Proteomes" id="UP001291999">
    <property type="component" value="Unassembled WGS sequence"/>
</dbReference>
<dbReference type="CDD" id="cd00093">
    <property type="entry name" value="HTH_XRE"/>
    <property type="match status" value="1"/>
</dbReference>
<evidence type="ECO:0000313" key="3">
    <source>
        <dbReference type="EMBL" id="MDZ5663632.1"/>
    </source>
</evidence>
<reference evidence="3 4" key="1">
    <citation type="submission" date="2023-11" db="EMBL/GenBank/DDBJ databases">
        <title>Novel species in genus Nocardioides.</title>
        <authorList>
            <person name="Zhou H."/>
        </authorList>
    </citation>
    <scope>NUCLEOTIDE SEQUENCE [LARGE SCALE GENOMIC DNA]</scope>
    <source>
        <strain evidence="3 4">S-58</strain>
    </source>
</reference>
<evidence type="ECO:0000256" key="1">
    <source>
        <dbReference type="SAM" id="MobiDB-lite"/>
    </source>
</evidence>
<name>A0ABU5KF83_9ACTN</name>
<evidence type="ECO:0000313" key="4">
    <source>
        <dbReference type="Proteomes" id="UP001291999"/>
    </source>
</evidence>